<evidence type="ECO:0000313" key="2">
    <source>
        <dbReference type="Proteomes" id="UP001638806"/>
    </source>
</evidence>
<evidence type="ECO:0000313" key="1">
    <source>
        <dbReference type="EMBL" id="KAL3955178.1"/>
    </source>
</evidence>
<comment type="caution">
    <text evidence="1">The sequence shown here is derived from an EMBL/GenBank/DDBJ whole genome shotgun (WGS) entry which is preliminary data.</text>
</comment>
<name>A0ACC4DIQ5_PURLI</name>
<proteinExistence type="predicted"/>
<dbReference type="EMBL" id="JBGNUJ010000010">
    <property type="protein sequence ID" value="KAL3955178.1"/>
    <property type="molecule type" value="Genomic_DNA"/>
</dbReference>
<sequence>MTSPLGLRNQLSTVSIAFAPFHPREGQGCHRDHWPPTGVPSQVAGKPTRPKHLSETLDSASTYEQNGPILSISHTLWLGWLHLGWPNNLGTIDAPRCQADPSANVTRGARRLDSNRTSLTSGSRREGTLDECCKPSVGYGAFSDGRGIASSHQTGTTALVSRKRPRTRGWPTTRPTLLVDLSVMLGARSQGHVGGNAESLKGP</sequence>
<protein>
    <submittedName>
        <fullName evidence="1">Uncharacterized protein</fullName>
    </submittedName>
</protein>
<organism evidence="1 2">
    <name type="scientific">Purpureocillium lilacinum</name>
    <name type="common">Paecilomyces lilacinus</name>
    <dbReference type="NCBI Taxonomy" id="33203"/>
    <lineage>
        <taxon>Eukaryota</taxon>
        <taxon>Fungi</taxon>
        <taxon>Dikarya</taxon>
        <taxon>Ascomycota</taxon>
        <taxon>Pezizomycotina</taxon>
        <taxon>Sordariomycetes</taxon>
        <taxon>Hypocreomycetidae</taxon>
        <taxon>Hypocreales</taxon>
        <taxon>Ophiocordycipitaceae</taxon>
        <taxon>Purpureocillium</taxon>
    </lineage>
</organism>
<reference evidence="1" key="1">
    <citation type="submission" date="2024-12" db="EMBL/GenBank/DDBJ databases">
        <title>Comparative genomics and development of molecular markers within Purpureocillium lilacinum and among Purpureocillium species.</title>
        <authorList>
            <person name="Yeh Z.-Y."/>
            <person name="Ni N.-T."/>
            <person name="Lo P.-H."/>
            <person name="Mushyakhwo K."/>
            <person name="Lin C.-F."/>
            <person name="Nai Y.-S."/>
        </authorList>
    </citation>
    <scope>NUCLEOTIDE SEQUENCE</scope>
    <source>
        <strain evidence="1">NCHU-NPUST-175</strain>
    </source>
</reference>
<gene>
    <name evidence="1" type="ORF">ACCO45_010741</name>
</gene>
<accession>A0ACC4DIQ5</accession>
<dbReference type="Proteomes" id="UP001638806">
    <property type="component" value="Unassembled WGS sequence"/>
</dbReference>
<keyword evidence="2" id="KW-1185">Reference proteome</keyword>